<dbReference type="GO" id="GO:0005737">
    <property type="term" value="C:cytoplasm"/>
    <property type="evidence" value="ECO:0007669"/>
    <property type="project" value="TreeGrafter"/>
</dbReference>
<evidence type="ECO:0000256" key="3">
    <source>
        <dbReference type="ARBA" id="ARBA00022837"/>
    </source>
</evidence>
<dbReference type="Gene3D" id="2.60.120.200">
    <property type="match status" value="1"/>
</dbReference>
<dbReference type="GO" id="GO:0045778">
    <property type="term" value="P:positive regulation of ossification"/>
    <property type="evidence" value="ECO:0007669"/>
    <property type="project" value="TreeGrafter"/>
</dbReference>
<dbReference type="Pfam" id="PF02210">
    <property type="entry name" value="Laminin_G_2"/>
    <property type="match status" value="1"/>
</dbReference>
<evidence type="ECO:0000259" key="5">
    <source>
        <dbReference type="SMART" id="SM00210"/>
    </source>
</evidence>
<dbReference type="GO" id="GO:0005615">
    <property type="term" value="C:extracellular space"/>
    <property type="evidence" value="ECO:0007669"/>
    <property type="project" value="TreeGrafter"/>
</dbReference>
<dbReference type="GO" id="GO:0045667">
    <property type="term" value="P:regulation of osteoblast differentiation"/>
    <property type="evidence" value="ECO:0007669"/>
    <property type="project" value="TreeGrafter"/>
</dbReference>
<protein>
    <submittedName>
        <fullName evidence="6">Protein kinase C-binding protein NELL1</fullName>
    </submittedName>
</protein>
<dbReference type="EMBL" id="VCAZ01000042">
    <property type="protein sequence ID" value="TSM20278.1"/>
    <property type="molecule type" value="Genomic_DNA"/>
</dbReference>
<reference evidence="6 7" key="1">
    <citation type="journal article" date="2019" name="Genome Biol. Evol.">
        <title>Whole-Genome Sequencing of the Giant Devil Catfish, Bagarius yarrelli.</title>
        <authorList>
            <person name="Jiang W."/>
            <person name="Lv Y."/>
            <person name="Cheng L."/>
            <person name="Yang K."/>
            <person name="Chao B."/>
            <person name="Wang X."/>
            <person name="Li Y."/>
            <person name="Pan X."/>
            <person name="You X."/>
            <person name="Zhang Y."/>
            <person name="Yang J."/>
            <person name="Li J."/>
            <person name="Zhang X."/>
            <person name="Liu S."/>
            <person name="Sun C."/>
            <person name="Yang J."/>
            <person name="Shi Q."/>
        </authorList>
    </citation>
    <scope>NUCLEOTIDE SEQUENCE [LARGE SCALE GENOMIC DNA]</scope>
    <source>
        <strain evidence="6">JWS20170419001</strain>
        <tissue evidence="6">Muscle</tissue>
    </source>
</reference>
<evidence type="ECO:0000256" key="4">
    <source>
        <dbReference type="ARBA" id="ARBA00023180"/>
    </source>
</evidence>
<organism evidence="6 7">
    <name type="scientific">Bagarius yarrelli</name>
    <name type="common">Goonch</name>
    <name type="synonym">Bagrus yarrelli</name>
    <dbReference type="NCBI Taxonomy" id="175774"/>
    <lineage>
        <taxon>Eukaryota</taxon>
        <taxon>Metazoa</taxon>
        <taxon>Chordata</taxon>
        <taxon>Craniata</taxon>
        <taxon>Vertebrata</taxon>
        <taxon>Euteleostomi</taxon>
        <taxon>Actinopterygii</taxon>
        <taxon>Neopterygii</taxon>
        <taxon>Teleostei</taxon>
        <taxon>Ostariophysi</taxon>
        <taxon>Siluriformes</taxon>
        <taxon>Sisoridae</taxon>
        <taxon>Sisorinae</taxon>
        <taxon>Bagarius</taxon>
    </lineage>
</organism>
<evidence type="ECO:0000256" key="2">
    <source>
        <dbReference type="ARBA" id="ARBA00022737"/>
    </source>
</evidence>
<dbReference type="Proteomes" id="UP000319801">
    <property type="component" value="Unassembled WGS sequence"/>
</dbReference>
<dbReference type="SUPFAM" id="SSF49899">
    <property type="entry name" value="Concanavalin A-like lectins/glucanases"/>
    <property type="match status" value="1"/>
</dbReference>
<dbReference type="GO" id="GO:0005080">
    <property type="term" value="F:protein kinase C binding"/>
    <property type="evidence" value="ECO:0007669"/>
    <property type="project" value="TreeGrafter"/>
</dbReference>
<dbReference type="InterPro" id="IPR013320">
    <property type="entry name" value="ConA-like_dom_sf"/>
</dbReference>
<keyword evidence="6" id="KW-0808">Transferase</keyword>
<dbReference type="GO" id="GO:0016301">
    <property type="term" value="F:kinase activity"/>
    <property type="evidence" value="ECO:0007669"/>
    <property type="project" value="UniProtKB-KW"/>
</dbReference>
<evidence type="ECO:0000313" key="6">
    <source>
        <dbReference type="EMBL" id="TSM20278.1"/>
    </source>
</evidence>
<dbReference type="InterPro" id="IPR048287">
    <property type="entry name" value="TSPN-like_N"/>
</dbReference>
<sequence>MVFFALEDQIQATGFDDFVYIEKKLSLQDARRSVQVPSQITERILELLRNKKQFTFMAFIQQKAATSGVLFSIHDSKHSYFELESSGLREEIRYRYCQKGKQRSETFPYRLADGQWHKVALSVSASQLLLHVDCNRLRQEDAAVGFLRDSPKQSIRRRELFNQVKGVKCSQCCCSNE</sequence>
<proteinExistence type="predicted"/>
<dbReference type="SMART" id="SM00210">
    <property type="entry name" value="TSPN"/>
    <property type="match status" value="1"/>
</dbReference>
<gene>
    <name evidence="6" type="ORF">Baya_7865</name>
</gene>
<evidence type="ECO:0000256" key="1">
    <source>
        <dbReference type="ARBA" id="ARBA00022729"/>
    </source>
</evidence>
<keyword evidence="2" id="KW-0677">Repeat</keyword>
<dbReference type="InterPro" id="IPR051586">
    <property type="entry name" value="PKC-binding_NELL"/>
</dbReference>
<dbReference type="AlphaFoldDB" id="A0A556U327"/>
<keyword evidence="1" id="KW-0732">Signal</keyword>
<comment type="caution">
    <text evidence="6">The sequence shown here is derived from an EMBL/GenBank/DDBJ whole genome shotgun (WGS) entry which is preliminary data.</text>
</comment>
<evidence type="ECO:0000313" key="7">
    <source>
        <dbReference type="Proteomes" id="UP000319801"/>
    </source>
</evidence>
<dbReference type="GO" id="GO:0008201">
    <property type="term" value="F:heparin binding"/>
    <property type="evidence" value="ECO:0007669"/>
    <property type="project" value="TreeGrafter"/>
</dbReference>
<name>A0A556U327_BAGYA</name>
<keyword evidence="3" id="KW-0106">Calcium</keyword>
<keyword evidence="4" id="KW-0325">Glycoprotein</keyword>
<feature type="domain" description="Thrombospondin-like N-terminal" evidence="5">
    <location>
        <begin position="8"/>
        <end position="171"/>
    </location>
</feature>
<accession>A0A556U327</accession>
<dbReference type="OrthoDB" id="6516201at2759"/>
<keyword evidence="6" id="KW-0418">Kinase</keyword>
<dbReference type="PANTHER" id="PTHR24042:SF2">
    <property type="entry name" value="PROTEIN KINASE C-BINDING PROTEIN NELL1"/>
    <property type="match status" value="1"/>
</dbReference>
<keyword evidence="7" id="KW-1185">Reference proteome</keyword>
<dbReference type="PANTHER" id="PTHR24042">
    <property type="entry name" value="NEL HOMOLOG"/>
    <property type="match status" value="1"/>
</dbReference>
<dbReference type="InterPro" id="IPR001791">
    <property type="entry name" value="Laminin_G"/>
</dbReference>